<dbReference type="AlphaFoldDB" id="A0A3N1ZR90"/>
<evidence type="ECO:0000313" key="3">
    <source>
        <dbReference type="Proteomes" id="UP000275749"/>
    </source>
</evidence>
<evidence type="ECO:0000313" key="2">
    <source>
        <dbReference type="EMBL" id="ROR53413.1"/>
    </source>
</evidence>
<dbReference type="GO" id="GO:0008999">
    <property type="term" value="F:protein-N-terminal-alanine acetyltransferase activity"/>
    <property type="evidence" value="ECO:0007669"/>
    <property type="project" value="TreeGrafter"/>
</dbReference>
<keyword evidence="2" id="KW-0808">Transferase</keyword>
<dbReference type="InterPro" id="IPR051908">
    <property type="entry name" value="Ribosomal_N-acetyltransferase"/>
</dbReference>
<dbReference type="Gene3D" id="3.40.630.30">
    <property type="match status" value="1"/>
</dbReference>
<dbReference type="PROSITE" id="PS51186">
    <property type="entry name" value="GNAT"/>
    <property type="match status" value="1"/>
</dbReference>
<protein>
    <submittedName>
        <fullName evidence="2">RimJ/RimL family protein N-acetyltransferase</fullName>
    </submittedName>
</protein>
<reference evidence="2 3" key="1">
    <citation type="submission" date="2018-11" db="EMBL/GenBank/DDBJ databases">
        <title>Sequencing the genomes of 1000 actinobacteria strains.</title>
        <authorList>
            <person name="Klenk H.-P."/>
        </authorList>
    </citation>
    <scope>NUCLEOTIDE SEQUENCE [LARGE SCALE GENOMIC DNA]</scope>
    <source>
        <strain evidence="2 3">DSM 10546</strain>
    </source>
</reference>
<sequence length="227" mass="25509">MLPQTIPTLTGRRVTLRPFRESDAPLVQSVADDPLIPLITTVPTTGSLEDALAYIDRQHERLASGAGYSFAIANAETDEMVGQIGLWLAAIKHGRASTGYWVAPQHRRRGYVSDALRTLSDWALSLDEVQRLELYVEPWNEGSWHAAEKCGFQREGLLRSWQLVGGERKDMYMYSRIRSRRQTPAANPPKPMAPNSHTHTGWHYEWVREASCSITAASSSERLHIGQ</sequence>
<dbReference type="RefSeq" id="WP_123574871.1">
    <property type="nucleotide sequence ID" value="NZ_RKHG01000001.1"/>
</dbReference>
<organism evidence="2 3">
    <name type="scientific">Luteococcus japonicus</name>
    <dbReference type="NCBI Taxonomy" id="33984"/>
    <lineage>
        <taxon>Bacteria</taxon>
        <taxon>Bacillati</taxon>
        <taxon>Actinomycetota</taxon>
        <taxon>Actinomycetes</taxon>
        <taxon>Propionibacteriales</taxon>
        <taxon>Propionibacteriaceae</taxon>
        <taxon>Luteococcus</taxon>
    </lineage>
</organism>
<name>A0A3N1ZR90_9ACTN</name>
<dbReference type="Proteomes" id="UP000275749">
    <property type="component" value="Unassembled WGS sequence"/>
</dbReference>
<dbReference type="CDD" id="cd04301">
    <property type="entry name" value="NAT_SF"/>
    <property type="match status" value="1"/>
</dbReference>
<gene>
    <name evidence="2" type="ORF">EDD41_0561</name>
</gene>
<dbReference type="InterPro" id="IPR016181">
    <property type="entry name" value="Acyl_CoA_acyltransferase"/>
</dbReference>
<dbReference type="EMBL" id="RKHG01000001">
    <property type="protein sequence ID" value="ROR53413.1"/>
    <property type="molecule type" value="Genomic_DNA"/>
</dbReference>
<dbReference type="Pfam" id="PF13302">
    <property type="entry name" value="Acetyltransf_3"/>
    <property type="match status" value="1"/>
</dbReference>
<dbReference type="GO" id="GO:0005737">
    <property type="term" value="C:cytoplasm"/>
    <property type="evidence" value="ECO:0007669"/>
    <property type="project" value="TreeGrafter"/>
</dbReference>
<dbReference type="PANTHER" id="PTHR43441:SF10">
    <property type="entry name" value="ACETYLTRANSFERASE"/>
    <property type="match status" value="1"/>
</dbReference>
<dbReference type="PANTHER" id="PTHR43441">
    <property type="entry name" value="RIBOSOMAL-PROTEIN-SERINE ACETYLTRANSFERASE"/>
    <property type="match status" value="1"/>
</dbReference>
<accession>A0A3N1ZR90</accession>
<dbReference type="InterPro" id="IPR000182">
    <property type="entry name" value="GNAT_dom"/>
</dbReference>
<evidence type="ECO:0000259" key="1">
    <source>
        <dbReference type="PROSITE" id="PS51186"/>
    </source>
</evidence>
<dbReference type="GO" id="GO:1990189">
    <property type="term" value="F:protein N-terminal-serine acetyltransferase activity"/>
    <property type="evidence" value="ECO:0007669"/>
    <property type="project" value="TreeGrafter"/>
</dbReference>
<comment type="caution">
    <text evidence="2">The sequence shown here is derived from an EMBL/GenBank/DDBJ whole genome shotgun (WGS) entry which is preliminary data.</text>
</comment>
<dbReference type="SUPFAM" id="SSF55729">
    <property type="entry name" value="Acyl-CoA N-acyltransferases (Nat)"/>
    <property type="match status" value="1"/>
</dbReference>
<proteinExistence type="predicted"/>
<feature type="domain" description="N-acetyltransferase" evidence="1">
    <location>
        <begin position="14"/>
        <end position="178"/>
    </location>
</feature>